<dbReference type="PANTHER" id="PTHR46943">
    <property type="entry name" value="PENTRAXIN-RELATED PROTEIN PTX3"/>
    <property type="match status" value="1"/>
</dbReference>
<organism evidence="5 6">
    <name type="scientific">Actinomadura latina</name>
    <dbReference type="NCBI Taxonomy" id="163603"/>
    <lineage>
        <taxon>Bacteria</taxon>
        <taxon>Bacillati</taxon>
        <taxon>Actinomycetota</taxon>
        <taxon>Actinomycetes</taxon>
        <taxon>Streptosporangiales</taxon>
        <taxon>Thermomonosporaceae</taxon>
        <taxon>Actinomadura</taxon>
    </lineage>
</organism>
<evidence type="ECO:0000256" key="3">
    <source>
        <dbReference type="SAM" id="MobiDB-lite"/>
    </source>
</evidence>
<feature type="domain" description="LamG-like jellyroll fold" evidence="4">
    <location>
        <begin position="1205"/>
        <end position="1358"/>
    </location>
</feature>
<evidence type="ECO:0000256" key="2">
    <source>
        <dbReference type="ARBA" id="ARBA00023157"/>
    </source>
</evidence>
<reference evidence="5 6" key="1">
    <citation type="submission" date="2020-04" db="EMBL/GenBank/DDBJ databases">
        <title>MicrobeNet Type strains.</title>
        <authorList>
            <person name="Nicholson A.C."/>
        </authorList>
    </citation>
    <scope>NUCLEOTIDE SEQUENCE [LARGE SCALE GENOMIC DNA]</scope>
    <source>
        <strain evidence="5 6">ATCC BAA-277</strain>
    </source>
</reference>
<dbReference type="EMBL" id="JAAXPI010000001">
    <property type="protein sequence ID" value="NKZ02485.1"/>
    <property type="molecule type" value="Genomic_DNA"/>
</dbReference>
<name>A0A846YUX5_9ACTN</name>
<dbReference type="SUPFAM" id="SSF49899">
    <property type="entry name" value="Concanavalin A-like lectins/glucanases"/>
    <property type="match status" value="3"/>
</dbReference>
<dbReference type="Gene3D" id="2.60.120.200">
    <property type="match status" value="3"/>
</dbReference>
<dbReference type="GO" id="GO:0006955">
    <property type="term" value="P:immune response"/>
    <property type="evidence" value="ECO:0007669"/>
    <property type="project" value="InterPro"/>
</dbReference>
<sequence>MLAMVAGLVQVPAVAALPQAVARADEPKAEPKTAATEQQAVAAARKSGDPVEITSRRGETRTVRALPNGRIEVEQHIQPIRTRQGGRWVDIDTGLHRSGGAVVPAATTVGLKFSGGGDGPMVRMTRAGHKLALSWPQPLPEPTLDGDTAVYAGVAGPDVDLRLRARSDGFAHVLVVKTAQAAKDPRVAKLALALSTSDLAIRQEQGGVLTASATGSGAGVFEAPAPRMWDSSHTRPAQAHARAADPETDPAKGPAEGAKTARLAVAVGKGKLTLTPDQGLLTAPDTEFPVYIDPVWTTSKATSWGMVSSGWPSESYYKFDGKSTEGVGRCEVAKDPNCVKDQTKRLFFRMPLPSIKGRYIQDVEFIAYETSAYNCSNPTSVQLWRTSTLQSYATWNNTNSSSVWKEQLTSRDVAYCSKTPVEFGGSTLRAHVQDAVNKGYGTITFGLKAHSESTMDWWKRFADDAYLKVQYNNPPLQPVTDSMYANPGTKCLPSGQAKTVNDISTVYAYLKDPDDEDKNKVQGQFTLHWANNADGSDWGPKWTSSLTPAKTTGSRFSVTLPSTIPQKTKIGWGVRAWDGEQWGPWSYAGAQTGCYFYYDPAVPGEPTITSSEYPNDDTWHGGVGEGGLFHISDSEGVANRYEVTLNGAHAATVNTTNGAEQIVALAPTRSGPNIMEVQAFAPSGQNGASISYEFRANAGADPVARFDMNEGAGSTEVTATGPGRAAWLRGSAALGGVGKNGTALAMDGVYGFAESGMSVVDSTESFTASAWVNPDRLQVGDVLAQLGTFQAGFILGMEADGKPVFKKAATDTNDGGGAWQVAIDDAPLPTGTWSHLIGVYDKSAAQMRLYVNGQLQATVNGVTPLASGGAFQIGRSFYNHGFLHYWPGAIDDVQVFSSPLSDAQAGDLAAGTTPSGGDLVAHWTMDEPQGEPRVYSPVDPLKATLYGGATLGTEGPSGNALQLNSGAQGYAETDRPAINTLRSFAVSAWVKVDATAPGNDFTALSAEGDYNSAFYLKYVKDTQKWVFARAAHDEDRAGWFQATSAKPAQSGAWTHLVGVWDARTKQLRIFVNGEQGNDSPEVTGNWQATGGLQIGRAKYRGVQVDYWPGQIDEVRVYDRVLGDTEAEEMVAQHPVLKARWILNENGSADDASGVEGAGPALVFHNGAAIDPTAGFKDWGSAAGLKLDPVQKAFAETASPVVDTAESFTITGWVRNDGRPQQPATVFSQPGADTNAFALRYVPGADPEEQGGWQVVMHNSDDAAAPALTAAHSGFTAQDWSHVAVVYDALRDKVSLYVDGQLEQTAESVSQEDQVTSFEAIGNGGLQVGRTKFGATDGTEFWTDAVDDLWAYQGALTTEQVQMLAGGVELPTEDGP</sequence>
<keyword evidence="2" id="KW-1015">Disulfide bond</keyword>
<evidence type="ECO:0000259" key="4">
    <source>
        <dbReference type="SMART" id="SM00560"/>
    </source>
</evidence>
<feature type="region of interest" description="Disordered" evidence="3">
    <location>
        <begin position="24"/>
        <end position="54"/>
    </location>
</feature>
<dbReference type="SMART" id="SM00560">
    <property type="entry name" value="LamGL"/>
    <property type="match status" value="3"/>
</dbReference>
<keyword evidence="6" id="KW-1185">Reference proteome</keyword>
<protein>
    <recommendedName>
        <fullName evidence="4">LamG-like jellyroll fold domain-containing protein</fullName>
    </recommendedName>
</protein>
<accession>A0A846YUX5</accession>
<feature type="domain" description="LamG-like jellyroll fold" evidence="4">
    <location>
        <begin position="764"/>
        <end position="903"/>
    </location>
</feature>
<comment type="caution">
    <text evidence="5">The sequence shown here is derived from an EMBL/GenBank/DDBJ whole genome shotgun (WGS) entry which is preliminary data.</text>
</comment>
<evidence type="ECO:0000313" key="5">
    <source>
        <dbReference type="EMBL" id="NKZ02485.1"/>
    </source>
</evidence>
<dbReference type="InterPro" id="IPR042837">
    <property type="entry name" value="PTX3"/>
</dbReference>
<feature type="domain" description="LamG-like jellyroll fold" evidence="4">
    <location>
        <begin position="982"/>
        <end position="1124"/>
    </location>
</feature>
<gene>
    <name evidence="5" type="ORF">HGB48_01730</name>
</gene>
<keyword evidence="1" id="KW-0732">Signal</keyword>
<dbReference type="InterPro" id="IPR006558">
    <property type="entry name" value="LamG-like"/>
</dbReference>
<dbReference type="Pfam" id="PF13385">
    <property type="entry name" value="Laminin_G_3"/>
    <property type="match status" value="3"/>
</dbReference>
<feature type="region of interest" description="Disordered" evidence="3">
    <location>
        <begin position="229"/>
        <end position="258"/>
    </location>
</feature>
<evidence type="ECO:0000313" key="6">
    <source>
        <dbReference type="Proteomes" id="UP000579250"/>
    </source>
</evidence>
<evidence type="ECO:0000256" key="1">
    <source>
        <dbReference type="ARBA" id="ARBA00022729"/>
    </source>
</evidence>
<proteinExistence type="predicted"/>
<dbReference type="Proteomes" id="UP000579250">
    <property type="component" value="Unassembled WGS sequence"/>
</dbReference>
<feature type="compositionally biased region" description="Low complexity" evidence="3">
    <location>
        <begin position="33"/>
        <end position="44"/>
    </location>
</feature>
<dbReference type="PANTHER" id="PTHR46943:SF1">
    <property type="entry name" value="PENTRAXIN-RELATED PROTEIN PTX3"/>
    <property type="match status" value="1"/>
</dbReference>
<dbReference type="InterPro" id="IPR013320">
    <property type="entry name" value="ConA-like_dom_sf"/>
</dbReference>